<feature type="region of interest" description="Disordered" evidence="2">
    <location>
        <begin position="709"/>
        <end position="763"/>
    </location>
</feature>
<dbReference type="InterPro" id="IPR006084">
    <property type="entry name" value="XPG/Rad2"/>
</dbReference>
<dbReference type="Gene3D" id="3.40.50.1010">
    <property type="entry name" value="5'-nuclease"/>
    <property type="match status" value="2"/>
</dbReference>
<proteinExistence type="predicted"/>
<feature type="compositionally biased region" description="Polar residues" evidence="2">
    <location>
        <begin position="823"/>
        <end position="834"/>
    </location>
</feature>
<dbReference type="SMART" id="SM00485">
    <property type="entry name" value="XPGN"/>
    <property type="match status" value="1"/>
</dbReference>
<dbReference type="SMART" id="SM00484">
    <property type="entry name" value="XPGI"/>
    <property type="match status" value="1"/>
</dbReference>
<dbReference type="PANTHER" id="PTHR11081">
    <property type="entry name" value="FLAP ENDONUCLEASE FAMILY MEMBER"/>
    <property type="match status" value="1"/>
</dbReference>
<feature type="region of interest" description="Disordered" evidence="2">
    <location>
        <begin position="568"/>
        <end position="676"/>
    </location>
</feature>
<dbReference type="Proteomes" id="UP001497392">
    <property type="component" value="Unassembled WGS sequence"/>
</dbReference>
<dbReference type="Gene3D" id="1.10.150.20">
    <property type="entry name" value="5' to 3' exonuclease, C-terminal subdomain"/>
    <property type="match status" value="1"/>
</dbReference>
<accession>A0ABP1FS29</accession>
<gene>
    <name evidence="5" type="primary">g3069</name>
    <name evidence="5" type="ORF">VP750_LOCUS2622</name>
</gene>
<dbReference type="PANTHER" id="PTHR11081:SF59">
    <property type="entry name" value="FI23547P1"/>
    <property type="match status" value="1"/>
</dbReference>
<evidence type="ECO:0000256" key="2">
    <source>
        <dbReference type="SAM" id="MobiDB-lite"/>
    </source>
</evidence>
<dbReference type="InterPro" id="IPR029060">
    <property type="entry name" value="PIN-like_dom_sf"/>
</dbReference>
<feature type="compositionally biased region" description="Polar residues" evidence="2">
    <location>
        <begin position="610"/>
        <end position="622"/>
    </location>
</feature>
<feature type="domain" description="XPG N-terminal" evidence="4">
    <location>
        <begin position="1"/>
        <end position="112"/>
    </location>
</feature>
<feature type="domain" description="XPG-I" evidence="3">
    <location>
        <begin position="134"/>
        <end position="199"/>
    </location>
</feature>
<keyword evidence="1" id="KW-0175">Coiled coil</keyword>
<organism evidence="5 6">
    <name type="scientific">Coccomyxa viridis</name>
    <dbReference type="NCBI Taxonomy" id="1274662"/>
    <lineage>
        <taxon>Eukaryota</taxon>
        <taxon>Viridiplantae</taxon>
        <taxon>Chlorophyta</taxon>
        <taxon>core chlorophytes</taxon>
        <taxon>Trebouxiophyceae</taxon>
        <taxon>Trebouxiophyceae incertae sedis</taxon>
        <taxon>Coccomyxaceae</taxon>
        <taxon>Coccomyxa</taxon>
    </lineage>
</organism>
<feature type="compositionally biased region" description="Polar residues" evidence="2">
    <location>
        <begin position="859"/>
        <end position="871"/>
    </location>
</feature>
<feature type="region of interest" description="Disordered" evidence="2">
    <location>
        <begin position="781"/>
        <end position="871"/>
    </location>
</feature>
<evidence type="ECO:0000313" key="6">
    <source>
        <dbReference type="Proteomes" id="UP001497392"/>
    </source>
</evidence>
<feature type="coiled-coil region" evidence="1">
    <location>
        <begin position="352"/>
        <end position="379"/>
    </location>
</feature>
<protein>
    <submittedName>
        <fullName evidence="5">G3069 protein</fullName>
    </submittedName>
</protein>
<sequence length="871" mass="93245">MGVKELWKLFREEKLMQEWSCETHGAGVQKAVADQIEGKVVAVDISQWACNALTQQATADLWSEEGRVVKVAFDRIVNFLRFGCTPVGVLDGEAPEAKLATLQARFLVRFGIEGGGYGNQIFISQCQAVARLFRALGLWVVQAPGEAEATCAALNRGGYVDACATIDSDVLLFGAETAFHTLKPLTATPNQCVLSSLDMARVRAYLGISADGHLALIAMALLLGGDYHMRGAERIGPKQALLVVRYLLEGHNDDKHVIQALCDFLQTAEEEHADVKGLDKCTGCKRCGHEGHRKSKIQAHSGRNTCPHCPADEEGRCQAREFEQCECAFHRLDKQRKVVRALQRIKGSTDFLRNALAAYEEYQQQMIDAEDAVQDFCEQHGKADRMTWRHRPDLGQVYGVIHGCSISWEEATLRRKALPLLMEWDAARPHTQAEFEPTGIVKLHGGLEETCWRYLMTWKRTAVGPVWEQAQDREHLEAKGKSTDIRALRVSTVRETWPRLAQAFEAKRATDSAKKAGKAARAAAALDKATAGMAARLQAFLQPRTVSAPAKAMAGQFESRGLGSLSGIQQRHPVSAPATCSSDEEQILPSQPAGAGLATPQKTPCKRRPSGSTQAARESQQAKAEPHTPFASPTKRLKTPSASPAVRTLVHSPDTPQRPPVRSRAARPGGGLSQGRDDVDAALAAVSAVIQGSCADEEHAQSAAAISAGERAAGKKKPGKGAAAQRAAASAGPGQTAGLEQSAQGVSTPAKQPQARQGYAAGKASARDALGAARKAAAKRTAQAAAGSRPIATFFAKKPSARTGSPKSAAGRKTPKRPEVIDLSQSSPELQTPQAARESAAVGPTPSTGPDIVIELVTPPSSQQETHMVGS</sequence>
<dbReference type="EMBL" id="CAXHTA020000004">
    <property type="protein sequence ID" value="CAL5220963.1"/>
    <property type="molecule type" value="Genomic_DNA"/>
</dbReference>
<evidence type="ECO:0000256" key="1">
    <source>
        <dbReference type="SAM" id="Coils"/>
    </source>
</evidence>
<keyword evidence="6" id="KW-1185">Reference proteome</keyword>
<feature type="compositionally biased region" description="Polar residues" evidence="2">
    <location>
        <begin position="738"/>
        <end position="755"/>
    </location>
</feature>
<feature type="compositionally biased region" description="Low complexity" evidence="2">
    <location>
        <begin position="720"/>
        <end position="734"/>
    </location>
</feature>
<dbReference type="InterPro" id="IPR006085">
    <property type="entry name" value="XPG_DNA_repair_N"/>
</dbReference>
<evidence type="ECO:0000259" key="3">
    <source>
        <dbReference type="SMART" id="SM00484"/>
    </source>
</evidence>
<dbReference type="InterPro" id="IPR006086">
    <property type="entry name" value="XPG-I_dom"/>
</dbReference>
<evidence type="ECO:0000313" key="5">
    <source>
        <dbReference type="EMBL" id="CAL5220963.1"/>
    </source>
</evidence>
<reference evidence="5 6" key="1">
    <citation type="submission" date="2024-06" db="EMBL/GenBank/DDBJ databases">
        <authorList>
            <person name="Kraege A."/>
            <person name="Thomma B."/>
        </authorList>
    </citation>
    <scope>NUCLEOTIDE SEQUENCE [LARGE SCALE GENOMIC DNA]</scope>
</reference>
<comment type="caution">
    <text evidence="5">The sequence shown here is derived from an EMBL/GenBank/DDBJ whole genome shotgun (WGS) entry which is preliminary data.</text>
</comment>
<name>A0ABP1FS29_9CHLO</name>
<dbReference type="Pfam" id="PF00752">
    <property type="entry name" value="XPG_N"/>
    <property type="match status" value="1"/>
</dbReference>
<dbReference type="PRINTS" id="PR00853">
    <property type="entry name" value="XPGRADSUPER"/>
</dbReference>
<evidence type="ECO:0000259" key="4">
    <source>
        <dbReference type="SMART" id="SM00485"/>
    </source>
</evidence>
<dbReference type="SUPFAM" id="SSF88723">
    <property type="entry name" value="PIN domain-like"/>
    <property type="match status" value="1"/>
</dbReference>
<dbReference type="Pfam" id="PF00867">
    <property type="entry name" value="XPG_I"/>
    <property type="match status" value="1"/>
</dbReference>